<dbReference type="AlphaFoldDB" id="A0A8J8B3V3"/>
<dbReference type="GO" id="GO:0006355">
    <property type="term" value="P:regulation of DNA-templated transcription"/>
    <property type="evidence" value="ECO:0007669"/>
    <property type="project" value="InterPro"/>
</dbReference>
<dbReference type="InterPro" id="IPR013767">
    <property type="entry name" value="PAS_fold"/>
</dbReference>
<dbReference type="InterPro" id="IPR001610">
    <property type="entry name" value="PAC"/>
</dbReference>
<dbReference type="InterPro" id="IPR000700">
    <property type="entry name" value="PAS-assoc_C"/>
</dbReference>
<evidence type="ECO:0000256" key="1">
    <source>
        <dbReference type="SAM" id="Coils"/>
    </source>
</evidence>
<organism evidence="6 7">
    <name type="scientific">Sinanaerobacter chloroacetimidivorans</name>
    <dbReference type="NCBI Taxonomy" id="2818044"/>
    <lineage>
        <taxon>Bacteria</taxon>
        <taxon>Bacillati</taxon>
        <taxon>Bacillota</taxon>
        <taxon>Clostridia</taxon>
        <taxon>Peptostreptococcales</taxon>
        <taxon>Anaerovoracaceae</taxon>
        <taxon>Sinanaerobacter</taxon>
    </lineage>
</organism>
<reference evidence="6" key="1">
    <citation type="submission" date="2021-04" db="EMBL/GenBank/DDBJ databases">
        <title>Sinoanaerobacter chloroacetimidivorans sp. nov., an obligate anaerobic bacterium isolated from anaerobic sludge.</title>
        <authorList>
            <person name="Bao Y."/>
        </authorList>
    </citation>
    <scope>NUCLEOTIDE SEQUENCE</scope>
    <source>
        <strain evidence="6">BAD-6</strain>
    </source>
</reference>
<evidence type="ECO:0000313" key="6">
    <source>
        <dbReference type="EMBL" id="MBR0598690.1"/>
    </source>
</evidence>
<dbReference type="PROSITE" id="PS50887">
    <property type="entry name" value="GGDEF"/>
    <property type="match status" value="1"/>
</dbReference>
<feature type="domain" description="PAS" evidence="2">
    <location>
        <begin position="256"/>
        <end position="327"/>
    </location>
</feature>
<gene>
    <name evidence="6" type="ORF">KCX82_12435</name>
</gene>
<dbReference type="SMART" id="SM00471">
    <property type="entry name" value="HDc"/>
    <property type="match status" value="1"/>
</dbReference>
<dbReference type="PANTHER" id="PTHR43155">
    <property type="entry name" value="CYCLIC DI-GMP PHOSPHODIESTERASE PA4108-RELATED"/>
    <property type="match status" value="1"/>
</dbReference>
<comment type="caution">
    <text evidence="6">The sequence shown here is derived from an EMBL/GenBank/DDBJ whole genome shotgun (WGS) entry which is preliminary data.</text>
</comment>
<evidence type="ECO:0000313" key="7">
    <source>
        <dbReference type="Proteomes" id="UP000675664"/>
    </source>
</evidence>
<dbReference type="Gene3D" id="6.10.250.490">
    <property type="match status" value="1"/>
</dbReference>
<dbReference type="InterPro" id="IPR035965">
    <property type="entry name" value="PAS-like_dom_sf"/>
</dbReference>
<dbReference type="EMBL" id="JAGSND010000008">
    <property type="protein sequence ID" value="MBR0598690.1"/>
    <property type="molecule type" value="Genomic_DNA"/>
</dbReference>
<reference evidence="6" key="2">
    <citation type="submission" date="2021-04" db="EMBL/GenBank/DDBJ databases">
        <authorList>
            <person name="Liu J."/>
        </authorList>
    </citation>
    <scope>NUCLEOTIDE SEQUENCE</scope>
    <source>
        <strain evidence="6">BAD-6</strain>
    </source>
</reference>
<dbReference type="NCBIfam" id="TIGR00229">
    <property type="entry name" value="sensory_box"/>
    <property type="match status" value="2"/>
</dbReference>
<dbReference type="PROSITE" id="PS50112">
    <property type="entry name" value="PAS"/>
    <property type="match status" value="2"/>
</dbReference>
<dbReference type="PROSITE" id="PS50113">
    <property type="entry name" value="PAC"/>
    <property type="match status" value="2"/>
</dbReference>
<dbReference type="SMART" id="SM00086">
    <property type="entry name" value="PAC"/>
    <property type="match status" value="2"/>
</dbReference>
<dbReference type="SMART" id="SM00091">
    <property type="entry name" value="PAS"/>
    <property type="match status" value="2"/>
</dbReference>
<dbReference type="InterPro" id="IPR003607">
    <property type="entry name" value="HD/PDEase_dom"/>
</dbReference>
<sequence length="729" mass="84823">MMKETFYQSIMIESPAGYAYHKILCDDSGHPYDYEFIEINPAFELLTGLRDVPGKRISELLPNIGEKERNWIKSCGEIAIYGGSKFFEEYSPTLKRWYKIKVYSPEKYYFITYFIDITKETIKETEELLRKSEEQYRLLFENAVETILVVQNEHVKICNPMAEILSGYPMDEILTTPFLHFVHPEDRQQILFNYRLRLNGEPVPSINTFKLIRKDESVRWVEMNSIKIDWEGEVASLNFLVDITDRKRVEDALKTSEEKYRLLTENASDVIWVFNVSTEKFTYISPSVYSLRGITAEEAMGETLEKSMTPNSLLVIQEAIARNKEGFIRDPETQKYSIHEIQQPSKKGGVIWVEVSMKFRYNPEGEIEVVGVSRNIEERKKSEREVIYLSYHDQLTGLYNRRFYEEELKRLDTERNLPMTLVLADVNGLKLTNDAFGHLEGDRLLQDFAEILKSNSRADDIIARIGGDEFIILLPQTDSVHAEKIVNRIQASLYSKKSEKVVLSVSFGWASKMKPEEDFNKVFVQAEDFMYRKKLLESSSMKSKTIQLITKSLYEKHAAEQGHCERVSKLCRDMGMVLGLHTDAVDELSLLGLFHDIGKIGISERILNKSEKLSNLEWAEMKRHPEIGYQILRSTNEFVPISEYVLSHHERLDGNGYPRKLKEGQIPLQTRILTIAESYDTMTNTHPYKPKLSDREAIKELRANVNRQFDPEIARIFVEKILKRKWHTI</sequence>
<dbReference type="InterPro" id="IPR000160">
    <property type="entry name" value="GGDEF_dom"/>
</dbReference>
<feature type="domain" description="PAC" evidence="3">
    <location>
        <begin position="334"/>
        <end position="388"/>
    </location>
</feature>
<dbReference type="Proteomes" id="UP000675664">
    <property type="component" value="Unassembled WGS sequence"/>
</dbReference>
<dbReference type="PANTHER" id="PTHR43155:SF2">
    <property type="entry name" value="CYCLIC DI-GMP PHOSPHODIESTERASE PA4108"/>
    <property type="match status" value="1"/>
</dbReference>
<dbReference type="Gene3D" id="3.30.70.270">
    <property type="match status" value="1"/>
</dbReference>
<keyword evidence="7" id="KW-1185">Reference proteome</keyword>
<feature type="domain" description="GGDEF" evidence="4">
    <location>
        <begin position="417"/>
        <end position="546"/>
    </location>
</feature>
<dbReference type="SUPFAM" id="SSF55073">
    <property type="entry name" value="Nucleotide cyclase"/>
    <property type="match status" value="1"/>
</dbReference>
<evidence type="ECO:0000259" key="2">
    <source>
        <dbReference type="PROSITE" id="PS50112"/>
    </source>
</evidence>
<dbReference type="Pfam" id="PF08447">
    <property type="entry name" value="PAS_3"/>
    <property type="match status" value="1"/>
</dbReference>
<dbReference type="InterPro" id="IPR029787">
    <property type="entry name" value="Nucleotide_cyclase"/>
</dbReference>
<dbReference type="Gene3D" id="3.30.450.20">
    <property type="entry name" value="PAS domain"/>
    <property type="match status" value="3"/>
</dbReference>
<dbReference type="SUPFAM" id="SSF109604">
    <property type="entry name" value="HD-domain/PDEase-like"/>
    <property type="match status" value="1"/>
</dbReference>
<feature type="domain" description="HD-GYP" evidence="5">
    <location>
        <begin position="538"/>
        <end position="729"/>
    </location>
</feature>
<accession>A0A8J8B3V3</accession>
<dbReference type="NCBIfam" id="TIGR00254">
    <property type="entry name" value="GGDEF"/>
    <property type="match status" value="1"/>
</dbReference>
<name>A0A8J8B3V3_9FIRM</name>
<dbReference type="InterPro" id="IPR043128">
    <property type="entry name" value="Rev_trsase/Diguanyl_cyclase"/>
</dbReference>
<dbReference type="PROSITE" id="PS51832">
    <property type="entry name" value="HD_GYP"/>
    <property type="match status" value="1"/>
</dbReference>
<feature type="domain" description="PAS" evidence="2">
    <location>
        <begin position="132"/>
        <end position="201"/>
    </location>
</feature>
<dbReference type="InterPro" id="IPR000014">
    <property type="entry name" value="PAS"/>
</dbReference>
<dbReference type="CDD" id="cd00130">
    <property type="entry name" value="PAS"/>
    <property type="match status" value="1"/>
</dbReference>
<dbReference type="CDD" id="cd00077">
    <property type="entry name" value="HDc"/>
    <property type="match status" value="1"/>
</dbReference>
<dbReference type="Gene3D" id="1.10.3210.10">
    <property type="entry name" value="Hypothetical protein af1432"/>
    <property type="match status" value="1"/>
</dbReference>
<keyword evidence="1" id="KW-0175">Coiled coil</keyword>
<feature type="domain" description="PAC" evidence="3">
    <location>
        <begin position="205"/>
        <end position="255"/>
    </location>
</feature>
<dbReference type="Pfam" id="PF13188">
    <property type="entry name" value="PAS_8"/>
    <property type="match status" value="1"/>
</dbReference>
<dbReference type="CDD" id="cd01949">
    <property type="entry name" value="GGDEF"/>
    <property type="match status" value="1"/>
</dbReference>
<dbReference type="Pfam" id="PF13487">
    <property type="entry name" value="HD_5"/>
    <property type="match status" value="1"/>
</dbReference>
<evidence type="ECO:0000259" key="3">
    <source>
        <dbReference type="PROSITE" id="PS50113"/>
    </source>
</evidence>
<dbReference type="SMART" id="SM00267">
    <property type="entry name" value="GGDEF"/>
    <property type="match status" value="1"/>
</dbReference>
<dbReference type="Pfam" id="PF00989">
    <property type="entry name" value="PAS"/>
    <property type="match status" value="1"/>
</dbReference>
<protein>
    <submittedName>
        <fullName evidence="6">PAS domain S-box protein</fullName>
    </submittedName>
</protein>
<evidence type="ECO:0000259" key="4">
    <source>
        <dbReference type="PROSITE" id="PS50887"/>
    </source>
</evidence>
<feature type="coiled-coil region" evidence="1">
    <location>
        <begin position="115"/>
        <end position="142"/>
    </location>
</feature>
<dbReference type="SUPFAM" id="SSF55785">
    <property type="entry name" value="PYP-like sensor domain (PAS domain)"/>
    <property type="match status" value="2"/>
</dbReference>
<dbReference type="InterPro" id="IPR013655">
    <property type="entry name" value="PAS_fold_3"/>
</dbReference>
<proteinExistence type="predicted"/>
<dbReference type="Pfam" id="PF00990">
    <property type="entry name" value="GGDEF"/>
    <property type="match status" value="1"/>
</dbReference>
<dbReference type="InterPro" id="IPR037522">
    <property type="entry name" value="HD_GYP_dom"/>
</dbReference>
<evidence type="ECO:0000259" key="5">
    <source>
        <dbReference type="PROSITE" id="PS51832"/>
    </source>
</evidence>